<organism evidence="3 4">
    <name type="scientific">Vibrio genomosp. F10 str. ZF-129</name>
    <dbReference type="NCBI Taxonomy" id="1187848"/>
    <lineage>
        <taxon>Bacteria</taxon>
        <taxon>Pseudomonadati</taxon>
        <taxon>Pseudomonadota</taxon>
        <taxon>Gammaproteobacteria</taxon>
        <taxon>Vibrionales</taxon>
        <taxon>Vibrionaceae</taxon>
        <taxon>Vibrio</taxon>
    </lineage>
</organism>
<dbReference type="Pfam" id="PF11012">
    <property type="entry name" value="DUF2850"/>
    <property type="match status" value="1"/>
</dbReference>
<reference evidence="3 4" key="1">
    <citation type="journal article" date="2012" name="Science">
        <title>Ecological populations of bacteria act as socially cohesive units of antibiotic production and resistance.</title>
        <authorList>
            <person name="Cordero O.X."/>
            <person name="Wildschutte H."/>
            <person name="Kirkup B."/>
            <person name="Proehl S."/>
            <person name="Ngo L."/>
            <person name="Hussain F."/>
            <person name="Le Roux F."/>
            <person name="Mincer T."/>
            <person name="Polz M.F."/>
        </authorList>
    </citation>
    <scope>NUCLEOTIDE SEQUENCE [LARGE SCALE GENOMIC DNA]</scope>
    <source>
        <strain evidence="3 4">ZF-129</strain>
    </source>
</reference>
<dbReference type="Proteomes" id="UP000094741">
    <property type="component" value="Unassembled WGS sequence"/>
</dbReference>
<dbReference type="AlphaFoldDB" id="A0A1E5BIB4"/>
<feature type="region of interest" description="Disordered" evidence="1">
    <location>
        <begin position="120"/>
        <end position="146"/>
    </location>
</feature>
<keyword evidence="2" id="KW-0812">Transmembrane</keyword>
<protein>
    <recommendedName>
        <fullName evidence="5">DUF2850 domain-containing protein</fullName>
    </recommendedName>
</protein>
<evidence type="ECO:0000313" key="3">
    <source>
        <dbReference type="EMBL" id="OEE36858.1"/>
    </source>
</evidence>
<dbReference type="eggNOG" id="ENOG5031N6J">
    <property type="taxonomic scope" value="Bacteria"/>
</dbReference>
<evidence type="ECO:0000313" key="4">
    <source>
        <dbReference type="Proteomes" id="UP000094741"/>
    </source>
</evidence>
<feature type="transmembrane region" description="Helical" evidence="2">
    <location>
        <begin position="12"/>
        <end position="31"/>
    </location>
</feature>
<keyword evidence="2" id="KW-0472">Membrane</keyword>
<evidence type="ECO:0008006" key="5">
    <source>
        <dbReference type="Google" id="ProtNLM"/>
    </source>
</evidence>
<gene>
    <name evidence="3" type="ORF">A1QO_05000</name>
</gene>
<dbReference type="InterPro" id="IPR021271">
    <property type="entry name" value="DUF2850"/>
</dbReference>
<dbReference type="RefSeq" id="WP_017039724.1">
    <property type="nucleotide sequence ID" value="NZ_AJYQ02000037.1"/>
</dbReference>
<accession>A0A1E5BIB4</accession>
<evidence type="ECO:0000256" key="1">
    <source>
        <dbReference type="SAM" id="MobiDB-lite"/>
    </source>
</evidence>
<evidence type="ECO:0000256" key="2">
    <source>
        <dbReference type="SAM" id="Phobius"/>
    </source>
</evidence>
<sequence length="146" mass="16619">MMTKEQIIKSAIFSVMAILSVSFSSLIYFSYQNFINPEHVYGNWIEIGSPKYDTDILLLSDSGVYRNKRLITTRFNFNGEKIEIETGKGMFIYELAGTPNSPQLKRIYPNSPTKRFIKEGYEDTVSNESGGGKNRRAALSEHFSQP</sequence>
<comment type="caution">
    <text evidence="3">The sequence shown here is derived from an EMBL/GenBank/DDBJ whole genome shotgun (WGS) entry which is preliminary data.</text>
</comment>
<name>A0A1E5BIB4_9VIBR</name>
<keyword evidence="2" id="KW-1133">Transmembrane helix</keyword>
<proteinExistence type="predicted"/>
<dbReference type="EMBL" id="AJYQ02000037">
    <property type="protein sequence ID" value="OEE36858.1"/>
    <property type="molecule type" value="Genomic_DNA"/>
</dbReference>
<dbReference type="OrthoDB" id="5904443at2"/>